<evidence type="ECO:0000259" key="8">
    <source>
        <dbReference type="PROSITE" id="PS50280"/>
    </source>
</evidence>
<dbReference type="InterPro" id="IPR047219">
    <property type="entry name" value="KMT2A_2B_SET"/>
</dbReference>
<dbReference type="Gene3D" id="2.170.270.10">
    <property type="entry name" value="SET domain"/>
    <property type="match status" value="1"/>
</dbReference>
<dbReference type="GO" id="GO:0042800">
    <property type="term" value="F:histone H3K4 methyltransferase activity"/>
    <property type="evidence" value="ECO:0007669"/>
    <property type="project" value="TreeGrafter"/>
</dbReference>
<dbReference type="HOGENOM" id="CLU_020840_0_1_1"/>
<dbReference type="InterPro" id="IPR001214">
    <property type="entry name" value="SET_dom"/>
</dbReference>
<protein>
    <recommendedName>
        <fullName evidence="12">Histone-lysine N-methyltransferase</fullName>
    </recommendedName>
</protein>
<keyword evidence="6" id="KW-0238">DNA-binding</keyword>
<evidence type="ECO:0000256" key="6">
    <source>
        <dbReference type="ARBA" id="ARBA00023125"/>
    </source>
</evidence>
<feature type="domain" description="Post-SET" evidence="9">
    <location>
        <begin position="336"/>
        <end position="352"/>
    </location>
</feature>
<dbReference type="InterPro" id="IPR046341">
    <property type="entry name" value="SET_dom_sf"/>
</dbReference>
<evidence type="ECO:0000256" key="5">
    <source>
        <dbReference type="ARBA" id="ARBA00023117"/>
    </source>
</evidence>
<dbReference type="Pfam" id="PF00856">
    <property type="entry name" value="SET"/>
    <property type="match status" value="1"/>
</dbReference>
<dbReference type="SMART" id="SM00317">
    <property type="entry name" value="SET"/>
    <property type="match status" value="1"/>
</dbReference>
<dbReference type="GO" id="GO:0035097">
    <property type="term" value="C:histone methyltransferase complex"/>
    <property type="evidence" value="ECO:0007669"/>
    <property type="project" value="TreeGrafter"/>
</dbReference>
<dbReference type="GO" id="GO:0045893">
    <property type="term" value="P:positive regulation of DNA-templated transcription"/>
    <property type="evidence" value="ECO:0007669"/>
    <property type="project" value="TreeGrafter"/>
</dbReference>
<keyword evidence="2" id="KW-0808">Transferase</keyword>
<evidence type="ECO:0008006" key="12">
    <source>
        <dbReference type="Google" id="ProtNLM"/>
    </source>
</evidence>
<dbReference type="CDD" id="cd19170">
    <property type="entry name" value="SET_KMT2A_2B"/>
    <property type="match status" value="1"/>
</dbReference>
<reference evidence="10 11" key="1">
    <citation type="journal article" date="2013" name="Nature">
        <title>Insights into bilaterian evolution from three spiralian genomes.</title>
        <authorList>
            <person name="Simakov O."/>
            <person name="Marletaz F."/>
            <person name="Cho S.J."/>
            <person name="Edsinger-Gonzales E."/>
            <person name="Havlak P."/>
            <person name="Hellsten U."/>
            <person name="Kuo D.H."/>
            <person name="Larsson T."/>
            <person name="Lv J."/>
            <person name="Arendt D."/>
            <person name="Savage R."/>
            <person name="Osoegawa K."/>
            <person name="de Jong P."/>
            <person name="Grimwood J."/>
            <person name="Chapman J.A."/>
            <person name="Shapiro H."/>
            <person name="Aerts A."/>
            <person name="Otillar R.P."/>
            <person name="Terry A.Y."/>
            <person name="Boore J.L."/>
            <person name="Grigoriev I.V."/>
            <person name="Lindberg D.R."/>
            <person name="Seaver E.C."/>
            <person name="Weisblat D.A."/>
            <person name="Putnam N.H."/>
            <person name="Rokhsar D.S."/>
        </authorList>
    </citation>
    <scope>NUCLEOTIDE SEQUENCE [LARGE SCALE GENOMIC DNA]</scope>
</reference>
<dbReference type="InterPro" id="IPR003889">
    <property type="entry name" value="FYrich_C"/>
</dbReference>
<evidence type="ECO:0000313" key="11">
    <source>
        <dbReference type="Proteomes" id="UP000030746"/>
    </source>
</evidence>
<dbReference type="FunFam" id="2.170.270.10:FF:000004">
    <property type="entry name" value="Histone-lysine N-methyltransferase"/>
    <property type="match status" value="1"/>
</dbReference>
<dbReference type="GeneID" id="20246130"/>
<dbReference type="PANTHER" id="PTHR45838:SF4">
    <property type="entry name" value="HISTONE-LYSINE N-METHYLTRANSFERASE TRITHORAX"/>
    <property type="match status" value="1"/>
</dbReference>
<dbReference type="STRING" id="225164.V4AAD8"/>
<dbReference type="AlphaFoldDB" id="V4AAD8"/>
<dbReference type="PROSITE" id="PS50280">
    <property type="entry name" value="SET"/>
    <property type="match status" value="1"/>
</dbReference>
<evidence type="ECO:0000256" key="2">
    <source>
        <dbReference type="ARBA" id="ARBA00022679"/>
    </source>
</evidence>
<dbReference type="Pfam" id="PF05965">
    <property type="entry name" value="FYRC"/>
    <property type="match status" value="1"/>
</dbReference>
<proteinExistence type="predicted"/>
<keyword evidence="3" id="KW-0949">S-adenosyl-L-methionine</keyword>
<keyword evidence="4" id="KW-0805">Transcription regulation</keyword>
<keyword evidence="7" id="KW-0804">Transcription</keyword>
<evidence type="ECO:0000259" key="9">
    <source>
        <dbReference type="PROSITE" id="PS50868"/>
    </source>
</evidence>
<dbReference type="PANTHER" id="PTHR45838">
    <property type="entry name" value="HISTONE-LYSINE-N-METHYLTRANSFERASE 2 KMT2 FAMILY MEMBER"/>
    <property type="match status" value="1"/>
</dbReference>
<dbReference type="InterPro" id="IPR003616">
    <property type="entry name" value="Post-SET_dom"/>
</dbReference>
<evidence type="ECO:0000256" key="4">
    <source>
        <dbReference type="ARBA" id="ARBA00023015"/>
    </source>
</evidence>
<dbReference type="GO" id="GO:0032259">
    <property type="term" value="P:methylation"/>
    <property type="evidence" value="ECO:0007669"/>
    <property type="project" value="UniProtKB-KW"/>
</dbReference>
<name>V4AAD8_LOTGI</name>
<dbReference type="Gene3D" id="3.30.160.360">
    <property type="match status" value="1"/>
</dbReference>
<dbReference type="PROSITE" id="PS50868">
    <property type="entry name" value="POST_SET"/>
    <property type="match status" value="1"/>
</dbReference>
<keyword evidence="1" id="KW-0489">Methyltransferase</keyword>
<accession>V4AAD8</accession>
<dbReference type="OrthoDB" id="308383at2759"/>
<evidence type="ECO:0000313" key="10">
    <source>
        <dbReference type="EMBL" id="ESO93732.1"/>
    </source>
</evidence>
<organism evidence="10 11">
    <name type="scientific">Lottia gigantea</name>
    <name type="common">Giant owl limpet</name>
    <dbReference type="NCBI Taxonomy" id="225164"/>
    <lineage>
        <taxon>Eukaryota</taxon>
        <taxon>Metazoa</taxon>
        <taxon>Spiralia</taxon>
        <taxon>Lophotrochozoa</taxon>
        <taxon>Mollusca</taxon>
        <taxon>Gastropoda</taxon>
        <taxon>Patellogastropoda</taxon>
        <taxon>Lottioidea</taxon>
        <taxon>Lottiidae</taxon>
        <taxon>Lottia</taxon>
    </lineage>
</organism>
<evidence type="ECO:0000256" key="7">
    <source>
        <dbReference type="ARBA" id="ARBA00023163"/>
    </source>
</evidence>
<evidence type="ECO:0000256" key="1">
    <source>
        <dbReference type="ARBA" id="ARBA00022603"/>
    </source>
</evidence>
<dbReference type="Proteomes" id="UP000030746">
    <property type="component" value="Unassembled WGS sequence"/>
</dbReference>
<dbReference type="SMART" id="SM00542">
    <property type="entry name" value="FYRC"/>
    <property type="match status" value="1"/>
</dbReference>
<evidence type="ECO:0000256" key="3">
    <source>
        <dbReference type="ARBA" id="ARBA00022691"/>
    </source>
</evidence>
<dbReference type="RefSeq" id="XP_009055362.1">
    <property type="nucleotide sequence ID" value="XM_009057114.1"/>
</dbReference>
<dbReference type="EMBL" id="KB201890">
    <property type="protein sequence ID" value="ESO93732.1"/>
    <property type="molecule type" value="Genomic_DNA"/>
</dbReference>
<dbReference type="CTD" id="20246130"/>
<dbReference type="OMA" id="HIMFEIT"/>
<gene>
    <name evidence="10" type="ORF">LOTGIDRAFT_209271</name>
</gene>
<keyword evidence="5" id="KW-0103">Bromodomain</keyword>
<feature type="domain" description="SET" evidence="8">
    <location>
        <begin position="214"/>
        <end position="330"/>
    </location>
</feature>
<dbReference type="SUPFAM" id="SSF82199">
    <property type="entry name" value="SET domain"/>
    <property type="match status" value="1"/>
</dbReference>
<keyword evidence="11" id="KW-1185">Reference proteome</keyword>
<dbReference type="GO" id="GO:0003677">
    <property type="term" value="F:DNA binding"/>
    <property type="evidence" value="ECO:0007669"/>
    <property type="project" value="UniProtKB-KW"/>
</dbReference>
<dbReference type="PROSITE" id="PS51543">
    <property type="entry name" value="FYRC"/>
    <property type="match status" value="1"/>
</dbReference>
<dbReference type="KEGG" id="lgi:LOTGIDRAFT_209271"/>
<sequence length="352" mass="40703">MLLHHQKQESMLQQVVVEEEVTDCPMLTLLEHEARVRQKHSSPSKSMSKLIFEITSDDGFSCQADSMEEAWKEVIEKVQDARAAVRLKPMACASVNGLSMFGISHKAVVYHVEQLYGAKHCRNYHFQYHSHTLTEEDEEPVINPSGCIRTEPYTSRKPSDMFSFLMSKHRQRPQVDDKPVEVCNEMIHKSSRRATSMDLPMAMRFRKLREHAKEAVGVYRSFIHGRGLYCKRNIDAGEMVIEYAGEVIRATLTDKREKYYDSKGIGCYMFRIDDFDVVDATMHGSAARFINHSCEPNCYSKVITVDNRKHIVIFASRQIKKGEELTYDYKFPIEDVKITCSCSSKRCRRYLN</sequence>